<evidence type="ECO:0000259" key="1">
    <source>
        <dbReference type="Pfam" id="PF13349"/>
    </source>
</evidence>
<keyword evidence="3" id="KW-1185">Reference proteome</keyword>
<comment type="caution">
    <text evidence="2">The sequence shown here is derived from an EMBL/GenBank/DDBJ whole genome shotgun (WGS) entry which is preliminary data.</text>
</comment>
<dbReference type="InterPro" id="IPR025164">
    <property type="entry name" value="Toastrack_DUF4097"/>
</dbReference>
<dbReference type="RefSeq" id="WP_216238976.1">
    <property type="nucleotide sequence ID" value="NZ_JABACJ020000001.1"/>
</dbReference>
<proteinExistence type="predicted"/>
<dbReference type="Proteomes" id="UP000723714">
    <property type="component" value="Unassembled WGS sequence"/>
</dbReference>
<dbReference type="Pfam" id="PF13349">
    <property type="entry name" value="DUF4097"/>
    <property type="match status" value="1"/>
</dbReference>
<dbReference type="EMBL" id="JABACJ020000001">
    <property type="protein sequence ID" value="MBU3874619.1"/>
    <property type="molecule type" value="Genomic_DNA"/>
</dbReference>
<evidence type="ECO:0000313" key="2">
    <source>
        <dbReference type="EMBL" id="MBU3874619.1"/>
    </source>
</evidence>
<feature type="domain" description="DUF4097" evidence="1">
    <location>
        <begin position="108"/>
        <end position="259"/>
    </location>
</feature>
<accession>A0ABS6CZC7</accession>
<evidence type="ECO:0000313" key="3">
    <source>
        <dbReference type="Proteomes" id="UP000723714"/>
    </source>
</evidence>
<organism evidence="2 3">
    <name type="scientific">Faecalicatena faecalis</name>
    <dbReference type="NCBI Taxonomy" id="2726362"/>
    <lineage>
        <taxon>Bacteria</taxon>
        <taxon>Bacillati</taxon>
        <taxon>Bacillota</taxon>
        <taxon>Clostridia</taxon>
        <taxon>Lachnospirales</taxon>
        <taxon>Lachnospiraceae</taxon>
        <taxon>Faecalicatena</taxon>
    </lineage>
</organism>
<reference evidence="2 3" key="1">
    <citation type="submission" date="2021-06" db="EMBL/GenBank/DDBJ databases">
        <title>Faecalicatena sp. nov. isolated from porcine feces.</title>
        <authorList>
            <person name="Oh B.S."/>
            <person name="Lee J.H."/>
        </authorList>
    </citation>
    <scope>NUCLEOTIDE SEQUENCE [LARGE SCALE GENOMIC DNA]</scope>
    <source>
        <strain evidence="2 3">AGMB00832</strain>
    </source>
</reference>
<name>A0ABS6CZC7_9FIRM</name>
<gene>
    <name evidence="2" type="ORF">HGO97_002180</name>
</gene>
<sequence length="318" mass="35221">MKKGWKIFWIICASVLGAGFVLCIIGTAMGATLSGIRSAYADEVRYRHGMVSLRNEWNDWDNPDDWSDNPDVSDDIDDYEDYYEEEDDYDEPEEIQGELEEVSNFTGIRELDVELDYLKLIVREGDGDDIRVDAGGIYEDCRDYLVYGQEDGTLKIEDQFNKSLWKRLGRKDAGKLIIEVPKDRALEDVSLEIGAGEIEIKSIKTGCLDLNVGAGQAIVKQFETKDLNVDCGAGQVKLNGDFTRKAELECGVGDLDLTLAGRQKDYDYELKSGLGEIKLGGSSFSGLGVDKTIKNNAGKLLTIDCSVGTAEVSFAEKL</sequence>
<protein>
    <submittedName>
        <fullName evidence="2">DUF4097 domain-containing protein</fullName>
    </submittedName>
</protein>